<dbReference type="Gene3D" id="3.40.50.150">
    <property type="entry name" value="Vaccinia Virus protein VP39"/>
    <property type="match status" value="1"/>
</dbReference>
<dbReference type="PANTHER" id="PTHR14614:SF109">
    <property type="entry name" value="RIBOSOMAL LYSINE N-METHYLTRANSFERASE 5"/>
    <property type="match status" value="1"/>
</dbReference>
<dbReference type="Proteomes" id="UP001355207">
    <property type="component" value="Chromosome 2"/>
</dbReference>
<protein>
    <submittedName>
        <fullName evidence="2">Uncharacterized protein</fullName>
    </submittedName>
</protein>
<name>A0AAX4JPT0_9TREE</name>
<sequence length="385" mass="42906">MSTIGEESAISLIPKCPNGLFQFDDDCVLVEDADEEIMELYMSLASTSPELTSKGEDSKNNDSGGLGFLSATDSILELSIDLAPPSSSFPISSTMNHSSSKRGSRKAKLGVPSGKREVESVNVKIQQDIGMLKGQKGDTGSVLWRSSLYLATRVLSQKHYTGSSTTGNLIFDYDKLGQSKILELGAGTGLLSILLSQLSEKFTSSDRLENLKLVKRNLELNGIAIGNDDILEKMDNPNVNGKKISRNNGDGFRTQVEKKQKISVNLEEIDWVEIQKERNRHPELWNLTNQDREEEHYDLILAVDCIYNEHLVQPLVDTLSKYCKKGGKSVVWVVVELRSADVLTLFLESWMNDSSGPWTIIRLSEKSMGNWDGRKARWVGWVGWR</sequence>
<dbReference type="Pfam" id="PF10294">
    <property type="entry name" value="Methyltransf_16"/>
    <property type="match status" value="2"/>
</dbReference>
<keyword evidence="3" id="KW-1185">Reference proteome</keyword>
<proteinExistence type="predicted"/>
<feature type="compositionally biased region" description="Basic residues" evidence="1">
    <location>
        <begin position="99"/>
        <end position="108"/>
    </location>
</feature>
<dbReference type="SUPFAM" id="SSF53335">
    <property type="entry name" value="S-adenosyl-L-methionine-dependent methyltransferases"/>
    <property type="match status" value="1"/>
</dbReference>
<accession>A0AAX4JPT0</accession>
<dbReference type="GO" id="GO:0008757">
    <property type="term" value="F:S-adenosylmethionine-dependent methyltransferase activity"/>
    <property type="evidence" value="ECO:0007669"/>
    <property type="project" value="UniProtKB-ARBA"/>
</dbReference>
<dbReference type="GO" id="GO:0032991">
    <property type="term" value="C:protein-containing complex"/>
    <property type="evidence" value="ECO:0007669"/>
    <property type="project" value="TreeGrafter"/>
</dbReference>
<reference evidence="2 3" key="1">
    <citation type="submission" date="2024-01" db="EMBL/GenBank/DDBJ databases">
        <title>Comparative genomics of Cryptococcus and Kwoniella reveals pathogenesis evolution and contrasting modes of karyotype evolution via chromosome fusion or intercentromeric recombination.</title>
        <authorList>
            <person name="Coelho M.A."/>
            <person name="David-Palma M."/>
            <person name="Shea T."/>
            <person name="Bowers K."/>
            <person name="McGinley-Smith S."/>
            <person name="Mohammad A.W."/>
            <person name="Gnirke A."/>
            <person name="Yurkov A.M."/>
            <person name="Nowrousian M."/>
            <person name="Sun S."/>
            <person name="Cuomo C.A."/>
            <person name="Heitman J."/>
        </authorList>
    </citation>
    <scope>NUCLEOTIDE SEQUENCE [LARGE SCALE GENOMIC DNA]</scope>
    <source>
        <strain evidence="2 3">CBS 6074</strain>
    </source>
</reference>
<evidence type="ECO:0000313" key="3">
    <source>
        <dbReference type="Proteomes" id="UP001355207"/>
    </source>
</evidence>
<dbReference type="InterPro" id="IPR029063">
    <property type="entry name" value="SAM-dependent_MTases_sf"/>
</dbReference>
<organism evidence="2 3">
    <name type="scientific">Kwoniella dendrophila CBS 6074</name>
    <dbReference type="NCBI Taxonomy" id="1295534"/>
    <lineage>
        <taxon>Eukaryota</taxon>
        <taxon>Fungi</taxon>
        <taxon>Dikarya</taxon>
        <taxon>Basidiomycota</taxon>
        <taxon>Agaricomycotina</taxon>
        <taxon>Tremellomycetes</taxon>
        <taxon>Tremellales</taxon>
        <taxon>Cryptococcaceae</taxon>
        <taxon>Kwoniella</taxon>
    </lineage>
</organism>
<feature type="region of interest" description="Disordered" evidence="1">
    <location>
        <begin position="89"/>
        <end position="112"/>
    </location>
</feature>
<feature type="compositionally biased region" description="Polar residues" evidence="1">
    <location>
        <begin position="89"/>
        <end position="98"/>
    </location>
</feature>
<dbReference type="GO" id="GO:0005829">
    <property type="term" value="C:cytosol"/>
    <property type="evidence" value="ECO:0007669"/>
    <property type="project" value="TreeGrafter"/>
</dbReference>
<gene>
    <name evidence="2" type="ORF">L201_002263</name>
</gene>
<evidence type="ECO:0000313" key="2">
    <source>
        <dbReference type="EMBL" id="WWC87374.1"/>
    </source>
</evidence>
<dbReference type="PANTHER" id="PTHR14614">
    <property type="entry name" value="HEPATOCELLULAR CARCINOMA-ASSOCIATED ANTIGEN"/>
    <property type="match status" value="1"/>
</dbReference>
<dbReference type="RefSeq" id="XP_066074137.1">
    <property type="nucleotide sequence ID" value="XM_066218040.1"/>
</dbReference>
<evidence type="ECO:0000256" key="1">
    <source>
        <dbReference type="SAM" id="MobiDB-lite"/>
    </source>
</evidence>
<dbReference type="GeneID" id="91092935"/>
<dbReference type="InterPro" id="IPR019410">
    <property type="entry name" value="Methyltransf_16"/>
</dbReference>
<dbReference type="AlphaFoldDB" id="A0AAX4JPT0"/>
<dbReference type="EMBL" id="CP144099">
    <property type="protein sequence ID" value="WWC87374.1"/>
    <property type="molecule type" value="Genomic_DNA"/>
</dbReference>